<dbReference type="PANTHER" id="PTHR43876">
    <property type="entry name" value="UBIQUINONE BIOSYNTHESIS MONOOXYGENASE COQ6, MITOCHONDRIAL"/>
    <property type="match status" value="1"/>
</dbReference>
<comment type="catalytic activity">
    <reaction evidence="11">
        <text>a 2-methoxy-6-(all-trans-polyprenyl)phenol + 2 reduced [2Fe-2S]-[ferredoxin] + O2 + 2 H(+) = a 2-methoxy-6-(all-trans-polyprenyl)benzene-1,4-diol + 2 oxidized [2Fe-2S]-[ferredoxin] + H2O</text>
        <dbReference type="Rhea" id="RHEA:81183"/>
        <dbReference type="Rhea" id="RHEA-COMP:9551"/>
        <dbReference type="Rhea" id="RHEA-COMP:10000"/>
        <dbReference type="Rhea" id="RHEA-COMP:10001"/>
        <dbReference type="Rhea" id="RHEA-COMP:10858"/>
        <dbReference type="ChEBI" id="CHEBI:15377"/>
        <dbReference type="ChEBI" id="CHEBI:15378"/>
        <dbReference type="ChEBI" id="CHEBI:15379"/>
        <dbReference type="ChEBI" id="CHEBI:33737"/>
        <dbReference type="ChEBI" id="CHEBI:33738"/>
        <dbReference type="ChEBI" id="CHEBI:62731"/>
        <dbReference type="ChEBI" id="CHEBI:84166"/>
        <dbReference type="EC" id="1.14.15.46"/>
    </reaction>
</comment>
<comment type="similarity">
    <text evidence="2 11">Belongs to the UbiH/COQ6 family.</text>
</comment>
<feature type="domain" description="FAD-binding" evidence="13">
    <location>
        <begin position="26"/>
        <end position="285"/>
    </location>
</feature>
<gene>
    <name evidence="14" type="ORF">MN116_002339</name>
</gene>
<evidence type="ECO:0000256" key="10">
    <source>
        <dbReference type="ARBA" id="ARBA00023136"/>
    </source>
</evidence>
<comment type="subcellular location">
    <subcellularLocation>
        <location evidence="11">Mitochondrion inner membrane</location>
        <topology evidence="11">Peripheral membrane protein</topology>
        <orientation evidence="11">Matrix side</orientation>
    </subcellularLocation>
</comment>
<keyword evidence="12" id="KW-1133">Transmembrane helix</keyword>
<organism evidence="14 15">
    <name type="scientific">Schistosoma mekongi</name>
    <name type="common">Parasitic worm</name>
    <dbReference type="NCBI Taxonomy" id="38744"/>
    <lineage>
        <taxon>Eukaryota</taxon>
        <taxon>Metazoa</taxon>
        <taxon>Spiralia</taxon>
        <taxon>Lophotrochozoa</taxon>
        <taxon>Platyhelminthes</taxon>
        <taxon>Trematoda</taxon>
        <taxon>Digenea</taxon>
        <taxon>Strigeidida</taxon>
        <taxon>Schistosomatoidea</taxon>
        <taxon>Schistosomatidae</taxon>
        <taxon>Schistosoma</taxon>
    </lineage>
</organism>
<evidence type="ECO:0000256" key="12">
    <source>
        <dbReference type="SAM" id="Phobius"/>
    </source>
</evidence>
<evidence type="ECO:0000256" key="4">
    <source>
        <dbReference type="ARBA" id="ARBA00022688"/>
    </source>
</evidence>
<comment type="catalytic activity">
    <reaction evidence="11">
        <text>a 4-hydroxy-3-(all-trans-polyprenyl)benzoate + 2 reduced [2Fe-2S]-[ferredoxin] + O2 + 2 H(+) = a 3,4-dihydroxy-5-(all-trans-polyprenyl)benzoate + 2 oxidized [2Fe-2S]-[ferredoxin] + H2O</text>
        <dbReference type="Rhea" id="RHEA:81195"/>
        <dbReference type="Rhea" id="RHEA-COMP:9514"/>
        <dbReference type="Rhea" id="RHEA-COMP:10000"/>
        <dbReference type="Rhea" id="RHEA-COMP:10001"/>
        <dbReference type="Rhea" id="RHEA-COMP:10930"/>
        <dbReference type="ChEBI" id="CHEBI:15377"/>
        <dbReference type="ChEBI" id="CHEBI:15378"/>
        <dbReference type="ChEBI" id="CHEBI:15379"/>
        <dbReference type="ChEBI" id="CHEBI:33737"/>
        <dbReference type="ChEBI" id="CHEBI:33738"/>
        <dbReference type="ChEBI" id="CHEBI:64694"/>
        <dbReference type="ChEBI" id="CHEBI:78396"/>
        <dbReference type="EC" id="1.14.15.45"/>
    </reaction>
</comment>
<dbReference type="PRINTS" id="PR00420">
    <property type="entry name" value="RNGMNOXGNASE"/>
</dbReference>
<dbReference type="GO" id="GO:0071949">
    <property type="term" value="F:FAD binding"/>
    <property type="evidence" value="ECO:0007669"/>
    <property type="project" value="InterPro"/>
</dbReference>
<keyword evidence="15" id="KW-1185">Reference proteome</keyword>
<protein>
    <recommendedName>
        <fullName evidence="11">Ubiquinone biosynthesis monooxygenase COQ6, mitochondrial</fullName>
        <ecNumber evidence="11">1.14.15.45</ecNumber>
    </recommendedName>
    <alternativeName>
        <fullName evidence="11">2-methoxy-6-polyprenolphenol 4-hydroxylase</fullName>
        <ecNumber evidence="11">1.14.15.46</ecNumber>
    </alternativeName>
</protein>
<dbReference type="Gene3D" id="3.50.50.60">
    <property type="entry name" value="FAD/NAD(P)-binding domain"/>
    <property type="match status" value="2"/>
</dbReference>
<dbReference type="Proteomes" id="UP001292079">
    <property type="component" value="Unassembled WGS sequence"/>
</dbReference>
<evidence type="ECO:0000313" key="14">
    <source>
        <dbReference type="EMBL" id="KAK4475266.1"/>
    </source>
</evidence>
<keyword evidence="9 11" id="KW-0496">Mitochondrion</keyword>
<reference evidence="14" key="1">
    <citation type="submission" date="2022-04" db="EMBL/GenBank/DDBJ databases">
        <authorList>
            <person name="Xu L."/>
            <person name="Lv Z."/>
        </authorList>
    </citation>
    <scope>NUCLEOTIDE SEQUENCE</scope>
    <source>
        <strain evidence="14">LV_2022a</strain>
    </source>
</reference>
<evidence type="ECO:0000256" key="7">
    <source>
        <dbReference type="ARBA" id="ARBA00023002"/>
    </source>
</evidence>
<evidence type="ECO:0000256" key="1">
    <source>
        <dbReference type="ARBA" id="ARBA00001974"/>
    </source>
</evidence>
<comment type="function">
    <text evidence="11">FAD-dependent monooxygenase required for two non-consecutive steps during ubiquinone biosynthesis. Required for the C5-ring hydroxylation during ubiquinone biosynthesis by catalyzing the hydroxylation of 4-hydroxy-3-(all-trans-polyprenyl)benzoic acid to 3,4-dihydroxy-5-(all-trans-polyprenyl)benzoic acid. Also acts downstream of coq4, for the C1-hydroxylation during ubiquinone biosynthesis by catalyzing the hydroxylation of 2-methoxy-6-(all-trans-polyprenyl)phenol to 2-methoxy-6-(all-trans-polyprenyl)benzene-1,4-diol. The electrons required for the hydroxylation reaction are funneled indirectly to coq6 from NADPH via a ferredoxin/ferredoxin reductase system.</text>
</comment>
<proteinExistence type="inferred from homology"/>
<dbReference type="PANTHER" id="PTHR43876:SF7">
    <property type="entry name" value="UBIQUINONE BIOSYNTHESIS MONOOXYGENASE COQ6, MITOCHONDRIAL"/>
    <property type="match status" value="1"/>
</dbReference>
<dbReference type="EC" id="1.14.15.46" evidence="11"/>
<dbReference type="EMBL" id="JALJAT010000001">
    <property type="protein sequence ID" value="KAK4475266.1"/>
    <property type="molecule type" value="Genomic_DNA"/>
</dbReference>
<keyword evidence="12" id="KW-0812">Transmembrane</keyword>
<dbReference type="InterPro" id="IPR000689">
    <property type="entry name" value="UbQ_mOase_COQ6"/>
</dbReference>
<dbReference type="InterPro" id="IPR051205">
    <property type="entry name" value="UbiH/COQ6_monooxygenase"/>
</dbReference>
<feature type="domain" description="FAD-binding" evidence="13">
    <location>
        <begin position="348"/>
        <end position="422"/>
    </location>
</feature>
<dbReference type="GO" id="GO:0016712">
    <property type="term" value="F:oxidoreductase activity, acting on paired donors, with incorporation or reduction of molecular oxygen, reduced flavin or flavoprotein as one donor, and incorporation of one atom of oxygen"/>
    <property type="evidence" value="ECO:0007669"/>
    <property type="project" value="UniProtKB-UniRule"/>
</dbReference>
<dbReference type="SUPFAM" id="SSF51905">
    <property type="entry name" value="FAD/NAD(P)-binding domain"/>
    <property type="match status" value="1"/>
</dbReference>
<comment type="caution">
    <text evidence="14">The sequence shown here is derived from an EMBL/GenBank/DDBJ whole genome shotgun (WGS) entry which is preliminary data.</text>
</comment>
<sequence>MTILTYHKLLTASFRRYCAKKLVPKYDAVIVGGGMVGFCLAALTAASKLLCTKRILLLESSAKKTHQHKEEYENRVVALNDLSVNMLKNIGAWEFIKSFRYQPVNKMKVWETKSDLYLTFRRNPLAYIVENNLVIESLRNYLESVNNSSDVTILYEAQVKNIQLPPANHSENLVRIDIQQKSHDKEETIETNLLIGADGFNSLVRKAANIHTIGWNHNQKAIVATVKLEQANEESTAWQRFLPTGPIALLPLSKEYSSLVWSTTSYEADRLMNLTDSDFVHELNEFLTKPSEPASQVGTALRKLGHCFASIVDYFGDETETIDSENQSTFSSTSLIESIQPNTKRACFPLGFQHATFYSAPRVALVGDSAHRILPLAGQGVNLGFGDVISLVNHLEEAVSHGADIGSPAYLKDYTNDRQRIVVPLAGTLELINLLYSTDAYCNQNNNNSALSDCKMSTMANLRNNIFTDIRGAGMSTVQSSKLLKAILMEVAVTGRIGTMQSETTSYM</sequence>
<comment type="pathway">
    <text evidence="11">Cofactor biosynthesis; ubiquinone biosynthesis.</text>
</comment>
<evidence type="ECO:0000256" key="9">
    <source>
        <dbReference type="ARBA" id="ARBA00023128"/>
    </source>
</evidence>
<dbReference type="EC" id="1.14.15.45" evidence="11"/>
<reference evidence="14" key="2">
    <citation type="journal article" date="2023" name="Infect Dis Poverty">
        <title>Chromosome-scale genome of the human blood fluke Schistosoma mekongi and its implications for public health.</title>
        <authorList>
            <person name="Zhou M."/>
            <person name="Xu L."/>
            <person name="Xu D."/>
            <person name="Chen W."/>
            <person name="Khan J."/>
            <person name="Hu Y."/>
            <person name="Huang H."/>
            <person name="Wei H."/>
            <person name="Zhang Y."/>
            <person name="Chusongsang P."/>
            <person name="Tanasarnprasert K."/>
            <person name="Hu X."/>
            <person name="Limpanont Y."/>
            <person name="Lv Z."/>
        </authorList>
    </citation>
    <scope>NUCLEOTIDE SEQUENCE</scope>
    <source>
        <strain evidence="14">LV_2022a</strain>
    </source>
</reference>
<dbReference type="GO" id="GO:0106364">
    <property type="term" value="F:4-hydroxy-3-all-trans-polyprenylbenzoate oxygenase activity"/>
    <property type="evidence" value="ECO:0007669"/>
    <property type="project" value="UniProtKB-EC"/>
</dbReference>
<feature type="transmembrane region" description="Helical" evidence="12">
    <location>
        <begin position="26"/>
        <end position="46"/>
    </location>
</feature>
<dbReference type="InterPro" id="IPR002938">
    <property type="entry name" value="FAD-bd"/>
</dbReference>
<keyword evidence="6 11" id="KW-0274">FAD</keyword>
<evidence type="ECO:0000256" key="11">
    <source>
        <dbReference type="HAMAP-Rule" id="MF_03193"/>
    </source>
</evidence>
<evidence type="ECO:0000256" key="6">
    <source>
        <dbReference type="ARBA" id="ARBA00022827"/>
    </source>
</evidence>
<dbReference type="HAMAP" id="MF_03193">
    <property type="entry name" value="COQ6_monooxygenase"/>
    <property type="match status" value="1"/>
</dbReference>
<keyword evidence="4 11" id="KW-0831">Ubiquinone biosynthesis</keyword>
<dbReference type="InterPro" id="IPR036188">
    <property type="entry name" value="FAD/NAD-bd_sf"/>
</dbReference>
<comment type="subunit">
    <text evidence="11">Component of a multi-subunit COQ enzyme complex.</text>
</comment>
<keyword evidence="3 11" id="KW-0285">Flavoprotein</keyword>
<dbReference type="NCBIfam" id="TIGR01988">
    <property type="entry name" value="Ubi-OHases"/>
    <property type="match status" value="1"/>
</dbReference>
<comment type="cofactor">
    <cofactor evidence="1 11">
        <name>FAD</name>
        <dbReference type="ChEBI" id="CHEBI:57692"/>
    </cofactor>
</comment>
<dbReference type="InterPro" id="IPR010971">
    <property type="entry name" value="UbiH/COQ6"/>
</dbReference>
<keyword evidence="8 11" id="KW-0503">Monooxygenase</keyword>
<keyword evidence="5 11" id="KW-0999">Mitochondrion inner membrane</keyword>
<evidence type="ECO:0000256" key="3">
    <source>
        <dbReference type="ARBA" id="ARBA00022630"/>
    </source>
</evidence>
<dbReference type="GO" id="GO:0031314">
    <property type="term" value="C:extrinsic component of mitochondrial inner membrane"/>
    <property type="evidence" value="ECO:0007669"/>
    <property type="project" value="UniProtKB-UniRule"/>
</dbReference>
<evidence type="ECO:0000313" key="15">
    <source>
        <dbReference type="Proteomes" id="UP001292079"/>
    </source>
</evidence>
<evidence type="ECO:0000256" key="2">
    <source>
        <dbReference type="ARBA" id="ARBA00005349"/>
    </source>
</evidence>
<dbReference type="Pfam" id="PF01494">
    <property type="entry name" value="FAD_binding_3"/>
    <property type="match status" value="2"/>
</dbReference>
<evidence type="ECO:0000256" key="5">
    <source>
        <dbReference type="ARBA" id="ARBA00022792"/>
    </source>
</evidence>
<accession>A0AAE1ZJ92</accession>
<dbReference type="AlphaFoldDB" id="A0AAE1ZJ92"/>
<evidence type="ECO:0000256" key="8">
    <source>
        <dbReference type="ARBA" id="ARBA00023033"/>
    </source>
</evidence>
<keyword evidence="10 11" id="KW-0472">Membrane</keyword>
<name>A0AAE1ZJ92_SCHME</name>
<keyword evidence="7 11" id="KW-0560">Oxidoreductase</keyword>
<dbReference type="GO" id="GO:0120538">
    <property type="term" value="F:2-methoxy-6-polyprenolphenol 4-hydroxylase activity"/>
    <property type="evidence" value="ECO:0007669"/>
    <property type="project" value="UniProtKB-EC"/>
</dbReference>
<evidence type="ECO:0000259" key="13">
    <source>
        <dbReference type="Pfam" id="PF01494"/>
    </source>
</evidence>